<evidence type="ECO:0000313" key="8">
    <source>
        <dbReference type="EMBL" id="VDN51037.1"/>
    </source>
</evidence>
<dbReference type="WBParaSite" id="DME_0000607101-mRNA-1">
    <property type="protein sequence ID" value="DME_0000607101-mRNA-1"/>
    <property type="gene ID" value="DME_0000607101"/>
</dbReference>
<dbReference type="OrthoDB" id="2015992at2759"/>
<evidence type="ECO:0000256" key="2">
    <source>
        <dbReference type="ARBA" id="ARBA00022741"/>
    </source>
</evidence>
<dbReference type="GO" id="GO:0005739">
    <property type="term" value="C:mitochondrion"/>
    <property type="evidence" value="ECO:0007669"/>
    <property type="project" value="TreeGrafter"/>
</dbReference>
<dbReference type="STRING" id="318479.A0A0N4UF74"/>
<comment type="cofactor">
    <cofactor evidence="7">
        <name>Mg(2+)</name>
        <dbReference type="ChEBI" id="CHEBI:18420"/>
    </cofactor>
</comment>
<comment type="similarity">
    <text evidence="1 7">Belongs to the 5-formyltetrahydrofolate cyclo-ligase family.</text>
</comment>
<evidence type="ECO:0000256" key="5">
    <source>
        <dbReference type="ARBA" id="ARBA00038966"/>
    </source>
</evidence>
<dbReference type="NCBIfam" id="TIGR02727">
    <property type="entry name" value="MTHFS_bact"/>
    <property type="match status" value="1"/>
</dbReference>
<dbReference type="Proteomes" id="UP000038040">
    <property type="component" value="Unplaced"/>
</dbReference>
<evidence type="ECO:0000256" key="4">
    <source>
        <dbReference type="ARBA" id="ARBA00036539"/>
    </source>
</evidence>
<proteinExistence type="inferred from homology"/>
<evidence type="ECO:0000313" key="10">
    <source>
        <dbReference type="Proteomes" id="UP000274756"/>
    </source>
</evidence>
<gene>
    <name evidence="8" type="ORF">DME_LOCUS1010</name>
</gene>
<keyword evidence="10" id="KW-1185">Reference proteome</keyword>
<keyword evidence="7" id="KW-0460">Magnesium</keyword>
<feature type="binding site" evidence="6">
    <location>
        <position position="60"/>
    </location>
    <ligand>
        <name>substrate</name>
    </ligand>
</feature>
<evidence type="ECO:0000313" key="11">
    <source>
        <dbReference type="WBParaSite" id="DME_0000607101-mRNA-1"/>
    </source>
</evidence>
<name>A0A0N4UF74_DRAME</name>
<dbReference type="Pfam" id="PF01812">
    <property type="entry name" value="5-FTHF_cyc-lig"/>
    <property type="match status" value="1"/>
</dbReference>
<dbReference type="GO" id="GO:0030272">
    <property type="term" value="F:5-formyltetrahydrofolate cyclo-ligase activity"/>
    <property type="evidence" value="ECO:0007669"/>
    <property type="project" value="UniProtKB-EC"/>
</dbReference>
<dbReference type="InterPro" id="IPR024185">
    <property type="entry name" value="FTHF_cligase-like_sf"/>
</dbReference>
<dbReference type="EC" id="6.3.3.2" evidence="5 7"/>
<dbReference type="GO" id="GO:0046872">
    <property type="term" value="F:metal ion binding"/>
    <property type="evidence" value="ECO:0007669"/>
    <property type="project" value="UniProtKB-KW"/>
</dbReference>
<reference evidence="8 10" key="2">
    <citation type="submission" date="2018-11" db="EMBL/GenBank/DDBJ databases">
        <authorList>
            <consortium name="Pathogen Informatics"/>
        </authorList>
    </citation>
    <scope>NUCLEOTIDE SEQUENCE [LARGE SCALE GENOMIC DNA]</scope>
</reference>
<dbReference type="PANTHER" id="PTHR23407">
    <property type="entry name" value="ATPASE INHIBITOR/5-FORMYLTETRAHYDROFOLATE CYCLO-LIGASE"/>
    <property type="match status" value="1"/>
</dbReference>
<evidence type="ECO:0000256" key="7">
    <source>
        <dbReference type="RuleBase" id="RU361279"/>
    </source>
</evidence>
<dbReference type="PIRSF" id="PIRSF006806">
    <property type="entry name" value="FTHF_cligase"/>
    <property type="match status" value="1"/>
</dbReference>
<evidence type="ECO:0000313" key="9">
    <source>
        <dbReference type="Proteomes" id="UP000038040"/>
    </source>
</evidence>
<dbReference type="GO" id="GO:0009396">
    <property type="term" value="P:folic acid-containing compound biosynthetic process"/>
    <property type="evidence" value="ECO:0007669"/>
    <property type="project" value="TreeGrafter"/>
</dbReference>
<accession>A0A0N4UF74</accession>
<keyword evidence="7" id="KW-0479">Metal-binding</keyword>
<evidence type="ECO:0000256" key="1">
    <source>
        <dbReference type="ARBA" id="ARBA00010638"/>
    </source>
</evidence>
<feature type="binding site" evidence="6">
    <location>
        <begin position="14"/>
        <end position="18"/>
    </location>
    <ligand>
        <name>ATP</name>
        <dbReference type="ChEBI" id="CHEBI:30616"/>
    </ligand>
</feature>
<dbReference type="Proteomes" id="UP000274756">
    <property type="component" value="Unassembled WGS sequence"/>
</dbReference>
<dbReference type="InterPro" id="IPR002698">
    <property type="entry name" value="FTHF_cligase"/>
</dbReference>
<feature type="binding site" evidence="6">
    <location>
        <position position="65"/>
    </location>
    <ligand>
        <name>substrate</name>
    </ligand>
</feature>
<dbReference type="Gene3D" id="3.40.50.10420">
    <property type="entry name" value="NagB/RpiA/CoA transferase-like"/>
    <property type="match status" value="1"/>
</dbReference>
<dbReference type="InterPro" id="IPR037171">
    <property type="entry name" value="NagB/RpiA_transferase-like"/>
</dbReference>
<reference evidence="11" key="1">
    <citation type="submission" date="2017-02" db="UniProtKB">
        <authorList>
            <consortium name="WormBaseParasite"/>
        </authorList>
    </citation>
    <scope>IDENTIFICATION</scope>
</reference>
<dbReference type="GO" id="GO:0005524">
    <property type="term" value="F:ATP binding"/>
    <property type="evidence" value="ECO:0007669"/>
    <property type="project" value="UniProtKB-KW"/>
</dbReference>
<feature type="binding site" evidence="6">
    <location>
        <begin position="149"/>
        <end position="157"/>
    </location>
    <ligand>
        <name>ATP</name>
        <dbReference type="ChEBI" id="CHEBI:30616"/>
    </ligand>
</feature>
<protein>
    <recommendedName>
        <fullName evidence="5 7">5-formyltetrahydrofolate cyclo-ligase</fullName>
        <ecNumber evidence="5 7">6.3.3.2</ecNumber>
    </recommendedName>
</protein>
<keyword evidence="3 6" id="KW-0067">ATP-binding</keyword>
<comment type="catalytic activity">
    <reaction evidence="4 7">
        <text>(6S)-5-formyl-5,6,7,8-tetrahydrofolate + ATP = (6R)-5,10-methenyltetrahydrofolate + ADP + phosphate</text>
        <dbReference type="Rhea" id="RHEA:10488"/>
        <dbReference type="ChEBI" id="CHEBI:30616"/>
        <dbReference type="ChEBI" id="CHEBI:43474"/>
        <dbReference type="ChEBI" id="CHEBI:57455"/>
        <dbReference type="ChEBI" id="CHEBI:57457"/>
        <dbReference type="ChEBI" id="CHEBI:456216"/>
        <dbReference type="EC" id="6.3.3.2"/>
    </reaction>
</comment>
<evidence type="ECO:0000256" key="3">
    <source>
        <dbReference type="ARBA" id="ARBA00022840"/>
    </source>
</evidence>
<dbReference type="AlphaFoldDB" id="A0A0N4UF74"/>
<organism evidence="9 11">
    <name type="scientific">Dracunculus medinensis</name>
    <name type="common">Guinea worm</name>
    <dbReference type="NCBI Taxonomy" id="318479"/>
    <lineage>
        <taxon>Eukaryota</taxon>
        <taxon>Metazoa</taxon>
        <taxon>Ecdysozoa</taxon>
        <taxon>Nematoda</taxon>
        <taxon>Chromadorea</taxon>
        <taxon>Rhabditida</taxon>
        <taxon>Spirurina</taxon>
        <taxon>Dracunculoidea</taxon>
        <taxon>Dracunculidae</taxon>
        <taxon>Dracunculus</taxon>
    </lineage>
</organism>
<keyword evidence="2 6" id="KW-0547">Nucleotide-binding</keyword>
<dbReference type="GO" id="GO:0035999">
    <property type="term" value="P:tetrahydrofolate interconversion"/>
    <property type="evidence" value="ECO:0007669"/>
    <property type="project" value="TreeGrafter"/>
</dbReference>
<sequence length="203" mass="23343">MIRHYGKNSIFTAKQTLRKTIAAVGRNLSQEEVDSQSQIINAKIFKSDWYAKCKRISVYVSTVGEVNTTDIITDCLNLKKRLFVPYFQRNDVHMDMLELVDLKSFSDLKTYMWGIRQHPVYDDSLSWLKSGALDVMIVPGVAFTKQGHRLGHGKGYYDRFLSEYRQHFERLPFTVGLALAHSIVTELPFTDTDIPMDLVISND</sequence>
<evidence type="ECO:0000256" key="6">
    <source>
        <dbReference type="PIRSR" id="PIRSR006806-1"/>
    </source>
</evidence>
<dbReference type="EMBL" id="UYYG01000012">
    <property type="protein sequence ID" value="VDN51037.1"/>
    <property type="molecule type" value="Genomic_DNA"/>
</dbReference>
<dbReference type="PANTHER" id="PTHR23407:SF1">
    <property type="entry name" value="5-FORMYLTETRAHYDROFOLATE CYCLO-LIGASE"/>
    <property type="match status" value="1"/>
</dbReference>
<dbReference type="SUPFAM" id="SSF100950">
    <property type="entry name" value="NagB/RpiA/CoA transferase-like"/>
    <property type="match status" value="1"/>
</dbReference>